<feature type="compositionally biased region" description="Basic and acidic residues" evidence="2">
    <location>
        <begin position="454"/>
        <end position="463"/>
    </location>
</feature>
<evidence type="ECO:0000313" key="4">
    <source>
        <dbReference type="Proteomes" id="UP000053144"/>
    </source>
</evidence>
<dbReference type="Gramene" id="KOM38254">
    <property type="protein sequence ID" value="KOM38254"/>
    <property type="gene ID" value="LR48_Vigan03g163600"/>
</dbReference>
<evidence type="ECO:0000313" key="3">
    <source>
        <dbReference type="EMBL" id="KOM38254.1"/>
    </source>
</evidence>
<protein>
    <submittedName>
        <fullName evidence="3">Uncharacterized protein</fullName>
    </submittedName>
</protein>
<sequence>MTWMSFRTASGPCWYTSPPSPSARSARRTLSVVWRGLAIRSWAGSGNKWPLSILSLLVLSRWAKSGGGSARSGGDSPSSISSRFLDEAVEFPGPDPEASNTAGDRIFHGVPLFLLQGGVHVEGSPFEPDGYGIVVSDWAPYVPGLYASAYDSRKDLEWRVNRTHIVRDIEDSRLIRAGVSMRNERVFYEKRSSPDDFFYVYVNFFTHLFIRVPFTKFQMVVLREASLPRPVFFHYFEVRPPPTDGWVSFTSVRERTLFRPFSDSFKNFKHHYFKIIIDAAGHHEFHDGEGNPLFPFYWRREPRKIKAFPVGALSPSDLEAVRTINALPRRISARHLVECLSLEDCGQKAFELMTTPALRQSNYMASRKRGGASSSSARPKVTPNAPRPPPLRSSGDRLPPTSDLAAVLMDPSSKAATTSVAPLVRKRKDPAVEGHKDKEGSSLRSASKRARKGKEKEKDKERTPAVPLPGGIFSPAFSMSDWTKFHMSSSQRALIEPLSEVELTNAMLEMSTRAASLAWYLKEFADRPGVEEVRAELQEEKKNSSSLQLAMEQLILNEDEYDKRIEQLEADLEKSKKEAGEANDRLAVARGDRERLLEECSQLKAKIAELEATIIFEHEEGFNKALRQVSLMAGIQEPYALGFDIEKDVFDGVLVDLNTVDDEDPAVEGPSGAVEAVEAGQAEEEARTAVVLRKELSVHRPAKLTVVPGELSVHQLGLFRARTAVVLRKELPVHRPAKLTVVPGELSVHQLGLFRARTTVVLRKELPVHRPAKLTVVPGELSVHQLGLLL</sequence>
<evidence type="ECO:0000256" key="1">
    <source>
        <dbReference type="SAM" id="Coils"/>
    </source>
</evidence>
<dbReference type="EMBL" id="CM003373">
    <property type="protein sequence ID" value="KOM38254.1"/>
    <property type="molecule type" value="Genomic_DNA"/>
</dbReference>
<reference evidence="4" key="1">
    <citation type="journal article" date="2015" name="Proc. Natl. Acad. Sci. U.S.A.">
        <title>Genome sequencing of adzuki bean (Vigna angularis) provides insight into high starch and low fat accumulation and domestication.</title>
        <authorList>
            <person name="Yang K."/>
            <person name="Tian Z."/>
            <person name="Chen C."/>
            <person name="Luo L."/>
            <person name="Zhao B."/>
            <person name="Wang Z."/>
            <person name="Yu L."/>
            <person name="Li Y."/>
            <person name="Sun Y."/>
            <person name="Li W."/>
            <person name="Chen Y."/>
            <person name="Li Y."/>
            <person name="Zhang Y."/>
            <person name="Ai D."/>
            <person name="Zhao J."/>
            <person name="Shang C."/>
            <person name="Ma Y."/>
            <person name="Wu B."/>
            <person name="Wang M."/>
            <person name="Gao L."/>
            <person name="Sun D."/>
            <person name="Zhang P."/>
            <person name="Guo F."/>
            <person name="Wang W."/>
            <person name="Li Y."/>
            <person name="Wang J."/>
            <person name="Varshney R.K."/>
            <person name="Wang J."/>
            <person name="Ling H.Q."/>
            <person name="Wan P."/>
        </authorList>
    </citation>
    <scope>NUCLEOTIDE SEQUENCE</scope>
    <source>
        <strain evidence="4">cv. Jingnong 6</strain>
    </source>
</reference>
<feature type="compositionally biased region" description="Basic and acidic residues" evidence="2">
    <location>
        <begin position="429"/>
        <end position="441"/>
    </location>
</feature>
<feature type="region of interest" description="Disordered" evidence="2">
    <location>
        <begin position="361"/>
        <end position="470"/>
    </location>
</feature>
<organism evidence="3 4">
    <name type="scientific">Phaseolus angularis</name>
    <name type="common">Azuki bean</name>
    <name type="synonym">Vigna angularis</name>
    <dbReference type="NCBI Taxonomy" id="3914"/>
    <lineage>
        <taxon>Eukaryota</taxon>
        <taxon>Viridiplantae</taxon>
        <taxon>Streptophyta</taxon>
        <taxon>Embryophyta</taxon>
        <taxon>Tracheophyta</taxon>
        <taxon>Spermatophyta</taxon>
        <taxon>Magnoliopsida</taxon>
        <taxon>eudicotyledons</taxon>
        <taxon>Gunneridae</taxon>
        <taxon>Pentapetalae</taxon>
        <taxon>rosids</taxon>
        <taxon>fabids</taxon>
        <taxon>Fabales</taxon>
        <taxon>Fabaceae</taxon>
        <taxon>Papilionoideae</taxon>
        <taxon>50 kb inversion clade</taxon>
        <taxon>NPAAA clade</taxon>
        <taxon>indigoferoid/millettioid clade</taxon>
        <taxon>Phaseoleae</taxon>
        <taxon>Vigna</taxon>
    </lineage>
</organism>
<feature type="region of interest" description="Disordered" evidence="2">
    <location>
        <begin position="662"/>
        <end position="681"/>
    </location>
</feature>
<accession>A0A0L9U732</accession>
<proteinExistence type="predicted"/>
<gene>
    <name evidence="3" type="ORF">LR48_Vigan03g163600</name>
</gene>
<dbReference type="AlphaFoldDB" id="A0A0L9U732"/>
<name>A0A0L9U732_PHAAN</name>
<dbReference type="Proteomes" id="UP000053144">
    <property type="component" value="Chromosome 3"/>
</dbReference>
<keyword evidence="1" id="KW-0175">Coiled coil</keyword>
<feature type="coiled-coil region" evidence="1">
    <location>
        <begin position="530"/>
        <end position="620"/>
    </location>
</feature>
<evidence type="ECO:0000256" key="2">
    <source>
        <dbReference type="SAM" id="MobiDB-lite"/>
    </source>
</evidence>